<evidence type="ECO:0000256" key="2">
    <source>
        <dbReference type="SAM" id="SignalP"/>
    </source>
</evidence>
<dbReference type="SMART" id="SM00257">
    <property type="entry name" value="LysM"/>
    <property type="match status" value="2"/>
</dbReference>
<dbReference type="PROSITE" id="PS51257">
    <property type="entry name" value="PROKAR_LIPOPROTEIN"/>
    <property type="match status" value="1"/>
</dbReference>
<feature type="transmembrane region" description="Helical" evidence="1">
    <location>
        <begin position="356"/>
        <end position="374"/>
    </location>
</feature>
<dbReference type="Pfam" id="PF01476">
    <property type="entry name" value="LysM"/>
    <property type="match status" value="2"/>
</dbReference>
<keyword evidence="2" id="KW-0732">Signal</keyword>
<keyword evidence="1" id="KW-1133">Transmembrane helix</keyword>
<keyword evidence="1" id="KW-0472">Membrane</keyword>
<feature type="chain" id="PRO_5019571398" evidence="2">
    <location>
        <begin position="31"/>
        <end position="375"/>
    </location>
</feature>
<dbReference type="SUPFAM" id="SSF54106">
    <property type="entry name" value="LysM domain"/>
    <property type="match status" value="2"/>
</dbReference>
<keyword evidence="5" id="KW-1185">Reference proteome</keyword>
<dbReference type="InterPro" id="IPR036779">
    <property type="entry name" value="LysM_dom_sf"/>
</dbReference>
<dbReference type="PANTHER" id="PTHR33734:SF11">
    <property type="entry name" value="LYSM DOMAIN-CONTAINING GPI-ANCHORED PROTEIN 2"/>
    <property type="match status" value="1"/>
</dbReference>
<dbReference type="AlphaFoldDB" id="A0A445KNL7"/>
<name>A0A445KNL7_GLYSO</name>
<dbReference type="Gene3D" id="3.10.350.10">
    <property type="entry name" value="LysM domain"/>
    <property type="match status" value="2"/>
</dbReference>
<dbReference type="PROSITE" id="PS51782">
    <property type="entry name" value="LYSM"/>
    <property type="match status" value="2"/>
</dbReference>
<dbReference type="PANTHER" id="PTHR33734">
    <property type="entry name" value="LYSM DOMAIN-CONTAINING GPI-ANCHORED PROTEIN 2"/>
    <property type="match status" value="1"/>
</dbReference>
<dbReference type="Gramene" id="XM_028376697.1">
    <property type="protein sequence ID" value="XP_028232498.1"/>
    <property type="gene ID" value="LOC114412698"/>
</dbReference>
<dbReference type="Proteomes" id="UP000289340">
    <property type="component" value="Chromosome 5"/>
</dbReference>
<feature type="signal peptide" evidence="2">
    <location>
        <begin position="1"/>
        <end position="30"/>
    </location>
</feature>
<feature type="domain" description="LysM" evidence="3">
    <location>
        <begin position="180"/>
        <end position="224"/>
    </location>
</feature>
<comment type="caution">
    <text evidence="4">The sequence shown here is derived from an EMBL/GenBank/DDBJ whole genome shotgun (WGS) entry which is preliminary data.</text>
</comment>
<evidence type="ECO:0000313" key="5">
    <source>
        <dbReference type="Proteomes" id="UP000289340"/>
    </source>
</evidence>
<proteinExistence type="predicted"/>
<evidence type="ECO:0000259" key="3">
    <source>
        <dbReference type="PROSITE" id="PS51782"/>
    </source>
</evidence>
<organism evidence="4 5">
    <name type="scientific">Glycine soja</name>
    <name type="common">Wild soybean</name>
    <dbReference type="NCBI Taxonomy" id="3848"/>
    <lineage>
        <taxon>Eukaryota</taxon>
        <taxon>Viridiplantae</taxon>
        <taxon>Streptophyta</taxon>
        <taxon>Embryophyta</taxon>
        <taxon>Tracheophyta</taxon>
        <taxon>Spermatophyta</taxon>
        <taxon>Magnoliopsida</taxon>
        <taxon>eudicotyledons</taxon>
        <taxon>Gunneridae</taxon>
        <taxon>Pentapetalae</taxon>
        <taxon>rosids</taxon>
        <taxon>fabids</taxon>
        <taxon>Fabales</taxon>
        <taxon>Fabaceae</taxon>
        <taxon>Papilionoideae</taxon>
        <taxon>50 kb inversion clade</taxon>
        <taxon>NPAAA clade</taxon>
        <taxon>indigoferoid/millettioid clade</taxon>
        <taxon>Phaseoleae</taxon>
        <taxon>Glycine</taxon>
        <taxon>Glycine subgen. Soja</taxon>
    </lineage>
</organism>
<gene>
    <name evidence="4" type="ORF">D0Y65_012193</name>
</gene>
<protein>
    <submittedName>
        <fullName evidence="4">LysM domain-containing GPI-anchored protein 2</fullName>
    </submittedName>
</protein>
<evidence type="ECO:0000256" key="1">
    <source>
        <dbReference type="SAM" id="Phobius"/>
    </source>
</evidence>
<accession>A0A445KNL7</accession>
<feature type="domain" description="LysM" evidence="3">
    <location>
        <begin position="116"/>
        <end position="163"/>
    </location>
</feature>
<sequence>MFAGKGAVWFSRAVALAAIAVVACVGLTQAQPEARFNCNSANIPTCRALISYSHPNTTTLGDIQKLFNVKHILDIVGANNLPSNATKTYAVGPNEVVKVPFPCRCSNNTGLSDRVPLYRIKKGDTLYGIATTTFAGLMKWPQIQVANNIADANNITTGDMLYIPLPCSCDEVGGKSVVHYAHLVAPQSTVEGIAEEFGTTQQILLNLNGISDPKNLQAGQILDVPLQACSSNVKNDSLDYPLLVPNATYAYTAHECVKCKCDSSNNFILQCEPSQLKPTNWSVCPSMECSANVLIGKTISSDSCNRTTCAYTGYRFHNISAEAVTENTCAVPPTPSGSGGSTGSDSGASRTTLQGLFWSNLFIVIHFVLFLVYVL</sequence>
<dbReference type="CDD" id="cd00118">
    <property type="entry name" value="LysM"/>
    <property type="match status" value="2"/>
</dbReference>
<evidence type="ECO:0000313" key="4">
    <source>
        <dbReference type="EMBL" id="RZC12281.1"/>
    </source>
</evidence>
<keyword evidence="1" id="KW-0812">Transmembrane</keyword>
<reference evidence="4 5" key="1">
    <citation type="submission" date="2018-09" db="EMBL/GenBank/DDBJ databases">
        <title>A high-quality reference genome of wild soybean provides a powerful tool to mine soybean genomes.</title>
        <authorList>
            <person name="Xie M."/>
            <person name="Chung C.Y.L."/>
            <person name="Li M.-W."/>
            <person name="Wong F.-L."/>
            <person name="Chan T.-F."/>
            <person name="Lam H.-M."/>
        </authorList>
    </citation>
    <scope>NUCLEOTIDE SEQUENCE [LARGE SCALE GENOMIC DNA]</scope>
    <source>
        <strain evidence="5">cv. W05</strain>
        <tissue evidence="4">Hypocotyl of etiolated seedlings</tissue>
    </source>
</reference>
<dbReference type="EMBL" id="QZWG01000005">
    <property type="protein sequence ID" value="RZC12281.1"/>
    <property type="molecule type" value="Genomic_DNA"/>
</dbReference>
<dbReference type="InterPro" id="IPR018392">
    <property type="entry name" value="LysM"/>
</dbReference>